<protein>
    <submittedName>
        <fullName evidence="1">Uncharacterized protein</fullName>
    </submittedName>
</protein>
<dbReference type="InterPro" id="IPR036748">
    <property type="entry name" value="MTH938-like_sf"/>
</dbReference>
<comment type="caution">
    <text evidence="1">The sequence shown here is derived from an EMBL/GenBank/DDBJ whole genome shotgun (WGS) entry which is preliminary data.</text>
</comment>
<dbReference type="Pfam" id="PF04430">
    <property type="entry name" value="DUF498"/>
    <property type="match status" value="1"/>
</dbReference>
<dbReference type="Gene3D" id="3.40.1230.10">
    <property type="entry name" value="MTH938-like"/>
    <property type="match status" value="1"/>
</dbReference>
<dbReference type="PANTHER" id="PTHR15811:SF5">
    <property type="entry name" value="MTH938 DOMAIN-CONTAINING PROTEIN"/>
    <property type="match status" value="1"/>
</dbReference>
<sequence>MHIENYSFGTITVDGKVYERDLIIFPDKIKSGWWRKEGHSLLTEDLDEVLRYKPEVLIVGRGASNCMEITSATQRALSEKNIKLFESDTYKAVQLFNELTRQGKNVVGAFHLTC</sequence>
<evidence type="ECO:0000313" key="2">
    <source>
        <dbReference type="Proteomes" id="UP000178526"/>
    </source>
</evidence>
<gene>
    <name evidence="1" type="ORF">A2042_08215</name>
</gene>
<dbReference type="InterPro" id="IPR007523">
    <property type="entry name" value="NDUFAF3/AAMDC"/>
</dbReference>
<proteinExistence type="predicted"/>
<name>A0A1F7RNF2_9BACT</name>
<accession>A0A1F7RNF2</accession>
<dbReference type="Proteomes" id="UP000178526">
    <property type="component" value="Unassembled WGS sequence"/>
</dbReference>
<evidence type="ECO:0000313" key="1">
    <source>
        <dbReference type="EMBL" id="OGL43079.1"/>
    </source>
</evidence>
<reference evidence="1 2" key="1">
    <citation type="journal article" date="2016" name="Nat. Commun.">
        <title>Thousands of microbial genomes shed light on interconnected biogeochemical processes in an aquifer system.</title>
        <authorList>
            <person name="Anantharaman K."/>
            <person name="Brown C.T."/>
            <person name="Hug L.A."/>
            <person name="Sharon I."/>
            <person name="Castelle C.J."/>
            <person name="Probst A.J."/>
            <person name="Thomas B.C."/>
            <person name="Singh A."/>
            <person name="Wilkins M.J."/>
            <person name="Karaoz U."/>
            <person name="Brodie E.L."/>
            <person name="Williams K.H."/>
            <person name="Hubbard S.S."/>
            <person name="Banfield J.F."/>
        </authorList>
    </citation>
    <scope>NUCLEOTIDE SEQUENCE [LARGE SCALE GENOMIC DNA]</scope>
</reference>
<dbReference type="SUPFAM" id="SSF64076">
    <property type="entry name" value="MTH938-like"/>
    <property type="match status" value="1"/>
</dbReference>
<dbReference type="GO" id="GO:0005737">
    <property type="term" value="C:cytoplasm"/>
    <property type="evidence" value="ECO:0007669"/>
    <property type="project" value="TreeGrafter"/>
</dbReference>
<dbReference type="EMBL" id="MGDB01000013">
    <property type="protein sequence ID" value="OGL43079.1"/>
    <property type="molecule type" value="Genomic_DNA"/>
</dbReference>
<dbReference type="PANTHER" id="PTHR15811">
    <property type="entry name" value="MTH938 DOMAIN-CONTAINING PROTEIN"/>
    <property type="match status" value="1"/>
</dbReference>
<organism evidence="1 2">
    <name type="scientific">Candidatus Schekmanbacteria bacterium GWA2_38_11</name>
    <dbReference type="NCBI Taxonomy" id="1817876"/>
    <lineage>
        <taxon>Bacteria</taxon>
        <taxon>Candidatus Schekmaniibacteriota</taxon>
    </lineage>
</organism>
<dbReference type="AlphaFoldDB" id="A0A1F7RNF2"/>